<feature type="region of interest" description="Disordered" evidence="1">
    <location>
        <begin position="1"/>
        <end position="76"/>
    </location>
</feature>
<gene>
    <name evidence="2" type="ORF">E2A64_11295</name>
</gene>
<comment type="caution">
    <text evidence="2">The sequence shown here is derived from an EMBL/GenBank/DDBJ whole genome shotgun (WGS) entry which is preliminary data.</text>
</comment>
<dbReference type="EMBL" id="SMSI01000002">
    <property type="protein sequence ID" value="TDH35895.1"/>
    <property type="molecule type" value="Genomic_DNA"/>
</dbReference>
<evidence type="ECO:0000256" key="1">
    <source>
        <dbReference type="SAM" id="MobiDB-lite"/>
    </source>
</evidence>
<organism evidence="2 3">
    <name type="scientific">Pseudohoeflea suaedae</name>
    <dbReference type="NCBI Taxonomy" id="877384"/>
    <lineage>
        <taxon>Bacteria</taxon>
        <taxon>Pseudomonadati</taxon>
        <taxon>Pseudomonadota</taxon>
        <taxon>Alphaproteobacteria</taxon>
        <taxon>Hyphomicrobiales</taxon>
        <taxon>Rhizobiaceae</taxon>
        <taxon>Pseudohoeflea</taxon>
    </lineage>
</organism>
<name>A0A4R5PJY2_9HYPH</name>
<accession>A0A4R5PJY2</accession>
<proteinExistence type="predicted"/>
<dbReference type="AlphaFoldDB" id="A0A4R5PJY2"/>
<feature type="compositionally biased region" description="Low complexity" evidence="1">
    <location>
        <begin position="49"/>
        <end position="59"/>
    </location>
</feature>
<sequence length="237" mass="25351">MTAAPIPAFALSEIKPSKPAADEAAPLGEAVDRPAEAPATPRPLPPLEGPESGPDGGLPDPAPAIRRLPGDDDTLVTEQERPAYEVLRDLAELPAPTARMRELIIQAARTGDIERLRALLGTGSSATQLSISGTEEDPIQYLKSISGDGDGIELLAIMLDVLDSGFVHVDEGGANDLYIWPYFVASDLNALTPEETVDLLRIVTAGDLEDMRNFGAYNFFRVGISPDGEWRFFISGD</sequence>
<dbReference type="Proteomes" id="UP000295131">
    <property type="component" value="Unassembled WGS sequence"/>
</dbReference>
<dbReference type="OrthoDB" id="9809589at2"/>
<reference evidence="2 3" key="1">
    <citation type="journal article" date="2013" name="Int. J. Syst. Evol. Microbiol.">
        <title>Hoeflea suaedae sp. nov., an endophytic bacterium isolated from the root of the halophyte Suaeda maritima.</title>
        <authorList>
            <person name="Chung E.J."/>
            <person name="Park J.A."/>
            <person name="Pramanik P."/>
            <person name="Bibi F."/>
            <person name="Jeon C.O."/>
            <person name="Chung Y.R."/>
        </authorList>
    </citation>
    <scope>NUCLEOTIDE SEQUENCE [LARGE SCALE GENOMIC DNA]</scope>
    <source>
        <strain evidence="2 3">YC6898</strain>
    </source>
</reference>
<dbReference type="RefSeq" id="WP_133284596.1">
    <property type="nucleotide sequence ID" value="NZ_SMSI01000002.1"/>
</dbReference>
<keyword evidence="3" id="KW-1185">Reference proteome</keyword>
<evidence type="ECO:0000313" key="3">
    <source>
        <dbReference type="Proteomes" id="UP000295131"/>
    </source>
</evidence>
<protein>
    <submittedName>
        <fullName evidence="2">Uncharacterized protein</fullName>
    </submittedName>
</protein>
<evidence type="ECO:0000313" key="2">
    <source>
        <dbReference type="EMBL" id="TDH35895.1"/>
    </source>
</evidence>